<proteinExistence type="predicted"/>
<keyword evidence="5" id="KW-1185">Reference proteome</keyword>
<dbReference type="EMBL" id="KV453868">
    <property type="protein sequence ID" value="ODV83101.1"/>
    <property type="molecule type" value="Genomic_DNA"/>
</dbReference>
<evidence type="ECO:0000256" key="3">
    <source>
        <dbReference type="PROSITE-ProRule" id="PRU00221"/>
    </source>
</evidence>
<dbReference type="AlphaFoldDB" id="A0A1E4SUE2"/>
<dbReference type="Pfam" id="PF00400">
    <property type="entry name" value="WD40"/>
    <property type="match status" value="4"/>
</dbReference>
<dbReference type="GO" id="GO:1990234">
    <property type="term" value="C:transferase complex"/>
    <property type="evidence" value="ECO:0007669"/>
    <property type="project" value="UniProtKB-ARBA"/>
</dbReference>
<gene>
    <name evidence="4" type="ORF">CANARDRAFT_25363</name>
</gene>
<dbReference type="GO" id="GO:0005634">
    <property type="term" value="C:nucleus"/>
    <property type="evidence" value="ECO:0007669"/>
    <property type="project" value="TreeGrafter"/>
</dbReference>
<keyword evidence="2" id="KW-0677">Repeat</keyword>
<dbReference type="InterPro" id="IPR019775">
    <property type="entry name" value="WD40_repeat_CS"/>
</dbReference>
<evidence type="ECO:0000256" key="2">
    <source>
        <dbReference type="ARBA" id="ARBA00022737"/>
    </source>
</evidence>
<feature type="repeat" description="WD" evidence="3">
    <location>
        <begin position="386"/>
        <end position="425"/>
    </location>
</feature>
<dbReference type="Proteomes" id="UP000094801">
    <property type="component" value="Unassembled WGS sequence"/>
</dbReference>
<sequence>MSDGYLNTDLAKSVATSVATTASVIVNSQSRSSNSNSNGLLTNKTFQKALGETLNNNKNQSLIQKHQNKDNLSIPLIRKSKIISRLQKDFNILNEDLLNDIPKLINTSDNDDENSVYSLFQGFNATLPEINETLEILKKGSSRLLTNDTSKLNDDYNYNFKNCDLNQLNHFQKDINYKLDLIEIKKNLTCCEIKEIDSKIQKLNEIRLNLFNKITEFELNENYYENQLKEIETMLENTNTNTNDNDDTDDSDVELLSKSIYGKIQSNEKANKSPLRKHKSTLQNYYKPNSIINEFQAHDDSITCLGFDSPFGKLVTASIDNTVKIWDLSRYNLIGYLEGHLSSVKCLQMIDNLVITGSLDANLKLWDINKKTSGDDNNNDYLLHTFESHIDEITALNFNNSNLVSGSNDKTIRQWDLNTGQCLQTIDVLWASSIHQSTHHINNNSSNNCKSSNTNTNIPFIGALQCYDAALASGTSDGIVRLWDLRSGEIIRQLIGHTNSITSLQFDDLNLITSSLDNSIRIWDLRTGNLKNSYTLNSSITSLQFDDLKIICTNMENSVKIYDRLNESHYDLINGEEEGDKDRSVVEYARYQDNYLVEGRQDGMVGIWAI</sequence>
<dbReference type="PRINTS" id="PR00320">
    <property type="entry name" value="GPROTEINBRPT"/>
</dbReference>
<feature type="repeat" description="WD" evidence="3">
    <location>
        <begin position="295"/>
        <end position="336"/>
    </location>
</feature>
<dbReference type="STRING" id="983967.A0A1E4SUE2"/>
<accession>A0A1E4SUE2</accession>
<dbReference type="PROSITE" id="PS50082">
    <property type="entry name" value="WD_REPEATS_2"/>
    <property type="match status" value="5"/>
</dbReference>
<keyword evidence="1 3" id="KW-0853">WD repeat</keyword>
<dbReference type="PROSITE" id="PS00678">
    <property type="entry name" value="WD_REPEATS_1"/>
    <property type="match status" value="4"/>
</dbReference>
<organism evidence="4 5">
    <name type="scientific">[Candida] arabinofermentans NRRL YB-2248</name>
    <dbReference type="NCBI Taxonomy" id="983967"/>
    <lineage>
        <taxon>Eukaryota</taxon>
        <taxon>Fungi</taxon>
        <taxon>Dikarya</taxon>
        <taxon>Ascomycota</taxon>
        <taxon>Saccharomycotina</taxon>
        <taxon>Pichiomycetes</taxon>
        <taxon>Pichiales</taxon>
        <taxon>Pichiaceae</taxon>
        <taxon>Ogataea</taxon>
        <taxon>Ogataea/Candida clade</taxon>
    </lineage>
</organism>
<protein>
    <submittedName>
        <fullName evidence="4">Uncharacterized protein</fullName>
    </submittedName>
</protein>
<feature type="repeat" description="WD" evidence="3">
    <location>
        <begin position="471"/>
        <end position="493"/>
    </location>
</feature>
<dbReference type="InterPro" id="IPR015943">
    <property type="entry name" value="WD40/YVTN_repeat-like_dom_sf"/>
</dbReference>
<name>A0A1E4SUE2_9ASCO</name>
<dbReference type="Gene3D" id="6.10.280.220">
    <property type="match status" value="1"/>
</dbReference>
<dbReference type="OrthoDB" id="496at2759"/>
<feature type="repeat" description="WD" evidence="3">
    <location>
        <begin position="337"/>
        <end position="369"/>
    </location>
</feature>
<dbReference type="InterPro" id="IPR036322">
    <property type="entry name" value="WD40_repeat_dom_sf"/>
</dbReference>
<dbReference type="CDD" id="cd22881">
    <property type="entry name" value="Mdv1_N"/>
    <property type="match status" value="1"/>
</dbReference>
<dbReference type="SMART" id="SM00320">
    <property type="entry name" value="WD40"/>
    <property type="match status" value="6"/>
</dbReference>
<dbReference type="InterPro" id="IPR020472">
    <property type="entry name" value="WD40_PAC1"/>
</dbReference>
<dbReference type="SUPFAM" id="SSF50978">
    <property type="entry name" value="WD40 repeat-like"/>
    <property type="match status" value="1"/>
</dbReference>
<feature type="repeat" description="WD" evidence="3">
    <location>
        <begin position="494"/>
        <end position="533"/>
    </location>
</feature>
<dbReference type="InterPro" id="IPR001680">
    <property type="entry name" value="WD40_rpt"/>
</dbReference>
<dbReference type="PANTHER" id="PTHR22847:SF637">
    <property type="entry name" value="WD REPEAT DOMAIN 5B"/>
    <property type="match status" value="1"/>
</dbReference>
<dbReference type="Gene3D" id="2.130.10.10">
    <property type="entry name" value="YVTN repeat-like/Quinoprotein amine dehydrogenase"/>
    <property type="match status" value="3"/>
</dbReference>
<dbReference type="CDD" id="cd00200">
    <property type="entry name" value="WD40"/>
    <property type="match status" value="1"/>
</dbReference>
<dbReference type="PANTHER" id="PTHR22847">
    <property type="entry name" value="WD40 REPEAT PROTEIN"/>
    <property type="match status" value="1"/>
</dbReference>
<evidence type="ECO:0000256" key="1">
    <source>
        <dbReference type="ARBA" id="ARBA00022574"/>
    </source>
</evidence>
<dbReference type="PROSITE" id="PS50294">
    <property type="entry name" value="WD_REPEATS_REGION"/>
    <property type="match status" value="4"/>
</dbReference>
<evidence type="ECO:0000313" key="5">
    <source>
        <dbReference type="Proteomes" id="UP000094801"/>
    </source>
</evidence>
<reference evidence="5" key="1">
    <citation type="submission" date="2016-04" db="EMBL/GenBank/DDBJ databases">
        <title>Comparative genomics of biotechnologically important yeasts.</title>
        <authorList>
            <consortium name="DOE Joint Genome Institute"/>
            <person name="Riley R."/>
            <person name="Haridas S."/>
            <person name="Wolfe K.H."/>
            <person name="Lopes M.R."/>
            <person name="Hittinger C.T."/>
            <person name="Goker M."/>
            <person name="Salamov A."/>
            <person name="Wisecaver J."/>
            <person name="Long T.M."/>
            <person name="Aerts A.L."/>
            <person name="Barry K."/>
            <person name="Choi C."/>
            <person name="Clum A."/>
            <person name="Coughlan A.Y."/>
            <person name="Deshpande S."/>
            <person name="Douglass A.P."/>
            <person name="Hanson S.J."/>
            <person name="Klenk H.-P."/>
            <person name="Labutti K."/>
            <person name="Lapidus A."/>
            <person name="Lindquist E."/>
            <person name="Lipzen A."/>
            <person name="Meier-Kolthoff J.P."/>
            <person name="Ohm R.A."/>
            <person name="Otillar R.P."/>
            <person name="Pangilinan J."/>
            <person name="Peng Y."/>
            <person name="Rokas A."/>
            <person name="Rosa C.A."/>
            <person name="Scheuner C."/>
            <person name="Sibirny A.A."/>
            <person name="Slot J.C."/>
            <person name="Stielow J.B."/>
            <person name="Sun H."/>
            <person name="Kurtzman C.P."/>
            <person name="Blackwell M."/>
            <person name="Grigoriev I.V."/>
            <person name="Jeffries T.W."/>
        </authorList>
    </citation>
    <scope>NUCLEOTIDE SEQUENCE [LARGE SCALE GENOMIC DNA]</scope>
    <source>
        <strain evidence="5">NRRL YB-2248</strain>
    </source>
</reference>
<evidence type="ECO:0000313" key="4">
    <source>
        <dbReference type="EMBL" id="ODV83101.1"/>
    </source>
</evidence>